<reference evidence="1 2" key="1">
    <citation type="submission" date="2019-03" db="EMBL/GenBank/DDBJ databases">
        <title>Metabolic potential of uncultured bacteria and archaea associated with petroleum seepage in deep-sea sediments.</title>
        <authorList>
            <person name="Dong X."/>
            <person name="Hubert C."/>
        </authorList>
    </citation>
    <scope>NUCLEOTIDE SEQUENCE [LARGE SCALE GENOMIC DNA]</scope>
    <source>
        <strain evidence="1">E44_bin92</strain>
    </source>
</reference>
<comment type="caution">
    <text evidence="1">The sequence shown here is derived from an EMBL/GenBank/DDBJ whole genome shotgun (WGS) entry which is preliminary data.</text>
</comment>
<dbReference type="EMBL" id="SOKU01000121">
    <property type="protein sequence ID" value="TES86197.1"/>
    <property type="molecule type" value="Genomic_DNA"/>
</dbReference>
<proteinExistence type="predicted"/>
<gene>
    <name evidence="1" type="ORF">E3J95_02560</name>
</gene>
<protein>
    <submittedName>
        <fullName evidence="1">Uncharacterized protein</fullName>
    </submittedName>
</protein>
<accession>A0A523QKF8</accession>
<dbReference type="Proteomes" id="UP000320781">
    <property type="component" value="Unassembled WGS sequence"/>
</dbReference>
<dbReference type="AlphaFoldDB" id="A0A523QKF8"/>
<organism evidence="1 2">
    <name type="scientific">Aerophobetes bacterium</name>
    <dbReference type="NCBI Taxonomy" id="2030807"/>
    <lineage>
        <taxon>Bacteria</taxon>
        <taxon>Candidatus Aerophobota</taxon>
    </lineage>
</organism>
<sequence>MTAGLRFNKFFGRFHSNVEYGGGASFSLRRRVLLVEDPFGDREIASSNNFGVWGKVVLYTVHGSALELKMDWDQEQWGYGIDMKIQPGIFYSNAIITQRFGRGLTTKIDGGIFLFQDPTVFTVNELRLGIRIFRDKSLLIYWTPMLRWQAEEREQKRWTVNWKGYGGGVEYKLPFRRVPLTIRGFIWNMERKDIWNEWTGGPWREIRSGLGITYEL</sequence>
<name>A0A523QKF8_UNCAE</name>
<evidence type="ECO:0000313" key="2">
    <source>
        <dbReference type="Proteomes" id="UP000320781"/>
    </source>
</evidence>
<evidence type="ECO:0000313" key="1">
    <source>
        <dbReference type="EMBL" id="TES86197.1"/>
    </source>
</evidence>